<feature type="region of interest" description="Disordered" evidence="13">
    <location>
        <begin position="741"/>
        <end position="786"/>
    </location>
</feature>
<keyword evidence="8" id="KW-0548">Nucleotidyltransferase</keyword>
<keyword evidence="8" id="KW-0239">DNA-directed DNA polymerase</keyword>
<dbReference type="GO" id="GO:0003964">
    <property type="term" value="F:RNA-directed DNA polymerase activity"/>
    <property type="evidence" value="ECO:0007669"/>
    <property type="project" value="UniProtKB-KW"/>
</dbReference>
<dbReference type="CDD" id="cd09274">
    <property type="entry name" value="RNase_HI_RT_Ty3"/>
    <property type="match status" value="1"/>
</dbReference>
<dbReference type="InterPro" id="IPR045358">
    <property type="entry name" value="Ty3_capsid"/>
</dbReference>
<evidence type="ECO:0000256" key="13">
    <source>
        <dbReference type="SAM" id="MobiDB-lite"/>
    </source>
</evidence>
<dbReference type="InterPro" id="IPR012337">
    <property type="entry name" value="RNaseH-like_sf"/>
</dbReference>
<feature type="compositionally biased region" description="Gly residues" evidence="13">
    <location>
        <begin position="767"/>
        <end position="779"/>
    </location>
</feature>
<dbReference type="Gene3D" id="1.10.340.70">
    <property type="match status" value="1"/>
</dbReference>
<evidence type="ECO:0000256" key="10">
    <source>
        <dbReference type="ARBA" id="ARBA00023172"/>
    </source>
</evidence>
<evidence type="ECO:0000256" key="5">
    <source>
        <dbReference type="ARBA" id="ARBA00022842"/>
    </source>
</evidence>
<dbReference type="PROSITE" id="PS50994">
    <property type="entry name" value="INTEGRASE"/>
    <property type="match status" value="2"/>
</dbReference>
<keyword evidence="5" id="KW-0460">Magnesium</keyword>
<dbReference type="InterPro" id="IPR050951">
    <property type="entry name" value="Retrovirus_Pol_polyprotein"/>
</dbReference>
<dbReference type="Pfam" id="PF17919">
    <property type="entry name" value="RT_RNaseH_2"/>
    <property type="match status" value="2"/>
</dbReference>
<dbReference type="Gene3D" id="3.30.70.270">
    <property type="match status" value="3"/>
</dbReference>
<dbReference type="Pfam" id="PF17921">
    <property type="entry name" value="Integrase_H2C2"/>
    <property type="match status" value="1"/>
</dbReference>
<feature type="compositionally biased region" description="Basic and acidic residues" evidence="13">
    <location>
        <begin position="751"/>
        <end position="761"/>
    </location>
</feature>
<dbReference type="InterPro" id="IPR001584">
    <property type="entry name" value="Integrase_cat-core"/>
</dbReference>
<dbReference type="PANTHER" id="PTHR37984">
    <property type="entry name" value="PROTEIN CBG26694"/>
    <property type="match status" value="1"/>
</dbReference>
<name>A0ABQ5BR55_9ASTR</name>
<evidence type="ECO:0000256" key="4">
    <source>
        <dbReference type="ARBA" id="ARBA00022801"/>
    </source>
</evidence>
<evidence type="ECO:0000256" key="11">
    <source>
        <dbReference type="ARBA" id="ARBA00023268"/>
    </source>
</evidence>
<reference evidence="15" key="2">
    <citation type="submission" date="2022-01" db="EMBL/GenBank/DDBJ databases">
        <authorList>
            <person name="Yamashiro T."/>
            <person name="Shiraishi A."/>
            <person name="Satake H."/>
            <person name="Nakayama K."/>
        </authorList>
    </citation>
    <scope>NUCLEOTIDE SEQUENCE</scope>
</reference>
<feature type="domain" description="Integrase catalytic" evidence="14">
    <location>
        <begin position="349"/>
        <end position="512"/>
    </location>
</feature>
<dbReference type="InterPro" id="IPR043128">
    <property type="entry name" value="Rev_trsase/Diguanyl_cyclase"/>
</dbReference>
<dbReference type="Gene3D" id="3.30.420.10">
    <property type="entry name" value="Ribonuclease H-like superfamily/Ribonuclease H"/>
    <property type="match status" value="2"/>
</dbReference>
<dbReference type="InterPro" id="IPR041577">
    <property type="entry name" value="RT_RNaseH_2"/>
</dbReference>
<evidence type="ECO:0000313" key="16">
    <source>
        <dbReference type="Proteomes" id="UP001151760"/>
    </source>
</evidence>
<keyword evidence="9" id="KW-0238">DNA-binding</keyword>
<dbReference type="InterPro" id="IPR043502">
    <property type="entry name" value="DNA/RNA_pol_sf"/>
</dbReference>
<evidence type="ECO:0000313" key="15">
    <source>
        <dbReference type="EMBL" id="GJT17331.1"/>
    </source>
</evidence>
<sequence length="1771" mass="203976">MEELSGQLKELQDKGFIRPSLSLWGAPVLFVKKKDGSFRMCIDYRELNKLTIKNRYPLPRIDDLFDQLQGLQFFSKIDLRSGYHQLRVHEDDIQKTAFRTRYGHFEFTVMPFGLTNAPDTRGACRTLKVSLGTAQEGETGEEQELAFQTLKDKLCNAPVLSLPDGPEDLVVYCDAFEIGLGCVLMQRGKVIAYASRQLKIHKTNYTTHDLELGAVVFALKIWRHYLYGTNSVIYTNHKSIQHIFSQKELNMRQRAEWSCLVIMTRSDRTLYYLDQIWVPLKGEVRTLIMDEAHKSKYSMNPGADKMYYDLRDMYWWLGMKKDIAEYVSKCLTCLKVKAEHQRPSGLLQQPEIPVWKWEGIAMDFVTKLPRTSSGHDIIWVIVDRLTKSAHFLCMCKDYKIDRLARLYLNEIVARHGVPISIISDRDSHFTSKFWQTMQEALGTRLDMSTAYHPYIDGQSECTIQTLEDMLRACVLDFGGSWDVHLLLVEFSYNNSYHSSVRCAPFEALYGRKCRSPIMWAEVGEGQLIGPELTQETTKNISQIKDRLKAACDCQKSYADKRRKPLEFSVGDYVLLKVSPWKGVVRFGKKGKLAPRFVGPFKIIEKVGPVAYRLDLPEELNGVHDTFHVSNLKKCLADPTLQVPLDEIRVDAKLNFVEEPMELLEREFKKLKRSRIVIVKVWWNSKRGPEFTWEREDEMKLKYPYLFSNIMYRVDGDNAAKNEDPKCWPTCCRIIRRGTSERVGRGGRGRRPREGNDEHVDELNGQGNDQGMGANGGVEGVDGNVEGANGGAPDFSMIIAQQLQNLLPTMLAQVSNRGNVGNQNGNVVNENVQENVGNVTVNGNRVGCSYKEFLACNPKEYDGKGGVIRTIDQEVAISMSWNDFKFMMIEEFCPSHEMQKLETELWNHTMVEARHAAYTDKFHKLARLVPHLVTLESMKIERYVYGLAPQIHRMVAATKPKTIQKAMQISGSLTDEAIRNESIKNVEKIGSMGEPSKDTNGRDDNKRTRTVNAFASTANPIGRENMVRIPLPDGNVLRVLGERPEEKARFLIGIKKQEEIVVVRDFPEVFPDDLSGLLPIREIKFQIELIPRATPVAKSPYRLAPSEMELSGQLKELQDKGFIRPSSSPWGALVLFVKKKDGSFRMCIDYRELNNLTVKNRYPLPRIDDLFDQLQGSQFFSKIDLRPYLDKFVIVFIDDILIYSKTQEEHVEHLRLVLELLKKEKLYAKFSKCEFWLREVQFLGHVINGIGIHVDPSKIEAIKNWKAPRTPTEVRSFLGLAGYYRRFIENFSKIAKSFTILTQKSKTFDWGEEQKLAFQTLKDKLCNAHVLALPNRPEDFVVYCDASGIRLGFVLMQRGKVIAYASRQLKIHKENYTTNDLELGAVVFAFKIWRHYLYGTKSANVVADALSKKERVNPKRVRYMNMILQLSIKDRILAAQKEAMDEFAGLQKGLDEMIKQRSDGTLYYLDQIWVPLKGEWPGMKKDIAEYVSKCSTCLKVKAEHQRPSGLLQQPEIHDYKMERLARLYLNEIVARHGVPISIISDRDSRFTSRFWQSMQSLRTRLDMSTTYHPQIDGQSECTIQTLEDMLRACVLDFKGSWDVHLPLVEFSYNNSYHSSVRCAPFEALYGRKCRSPIMWAEVREGQLIGPELVQETTEKISQIKDRLKAARDRQKSYADKRRKPLEFMLVERCGYAFGKKGECLLDEIRVDAKLNFVEEPVEILEREFKKLKRSRIAIVKVRWNSKRGPEFTWEREDQMKLKYPHLFSDVSS</sequence>
<dbReference type="SUPFAM" id="SSF53098">
    <property type="entry name" value="Ribonuclease H-like"/>
    <property type="match status" value="2"/>
</dbReference>
<evidence type="ECO:0000256" key="6">
    <source>
        <dbReference type="ARBA" id="ARBA00022908"/>
    </source>
</evidence>
<dbReference type="Pfam" id="PF00078">
    <property type="entry name" value="RVT_1"/>
    <property type="match status" value="2"/>
</dbReference>
<protein>
    <submittedName>
        <fullName evidence="15">Reverse transcriptase domain-containing protein</fullName>
    </submittedName>
</protein>
<gene>
    <name evidence="15" type="ORF">Tco_0876037</name>
</gene>
<dbReference type="InterPro" id="IPR041588">
    <property type="entry name" value="Integrase_H2C2"/>
</dbReference>
<dbReference type="Proteomes" id="UP001151760">
    <property type="component" value="Unassembled WGS sequence"/>
</dbReference>
<evidence type="ECO:0000256" key="9">
    <source>
        <dbReference type="ARBA" id="ARBA00023125"/>
    </source>
</evidence>
<dbReference type="EMBL" id="BQNB010013547">
    <property type="protein sequence ID" value="GJT17331.1"/>
    <property type="molecule type" value="Genomic_DNA"/>
</dbReference>
<feature type="coiled-coil region" evidence="12">
    <location>
        <begin position="1652"/>
        <end position="1679"/>
    </location>
</feature>
<evidence type="ECO:0000256" key="2">
    <source>
        <dbReference type="ARBA" id="ARBA00022723"/>
    </source>
</evidence>
<dbReference type="Gene3D" id="3.10.10.10">
    <property type="entry name" value="HIV Type 1 Reverse Transcriptase, subunit A, domain 1"/>
    <property type="match status" value="2"/>
</dbReference>
<dbReference type="SUPFAM" id="SSF56672">
    <property type="entry name" value="DNA/RNA polymerases"/>
    <property type="match status" value="2"/>
</dbReference>
<keyword evidence="8" id="KW-0808">Transferase</keyword>
<dbReference type="Pfam" id="PF19259">
    <property type="entry name" value="Ty3_capsid"/>
    <property type="match status" value="1"/>
</dbReference>
<comment type="caution">
    <text evidence="15">The sequence shown here is derived from an EMBL/GenBank/DDBJ whole genome shotgun (WGS) entry which is preliminary data.</text>
</comment>
<feature type="domain" description="Integrase catalytic" evidence="14">
    <location>
        <begin position="1470"/>
        <end position="1631"/>
    </location>
</feature>
<evidence type="ECO:0000256" key="8">
    <source>
        <dbReference type="ARBA" id="ARBA00022932"/>
    </source>
</evidence>
<dbReference type="InterPro" id="IPR000477">
    <property type="entry name" value="RT_dom"/>
</dbReference>
<dbReference type="PANTHER" id="PTHR37984:SF5">
    <property type="entry name" value="PROTEIN NYNRIN-LIKE"/>
    <property type="match status" value="1"/>
</dbReference>
<evidence type="ECO:0000259" key="14">
    <source>
        <dbReference type="PROSITE" id="PS50994"/>
    </source>
</evidence>
<evidence type="ECO:0000256" key="1">
    <source>
        <dbReference type="ARBA" id="ARBA00022670"/>
    </source>
</evidence>
<organism evidence="15 16">
    <name type="scientific">Tanacetum coccineum</name>
    <dbReference type="NCBI Taxonomy" id="301880"/>
    <lineage>
        <taxon>Eukaryota</taxon>
        <taxon>Viridiplantae</taxon>
        <taxon>Streptophyta</taxon>
        <taxon>Embryophyta</taxon>
        <taxon>Tracheophyta</taxon>
        <taxon>Spermatophyta</taxon>
        <taxon>Magnoliopsida</taxon>
        <taxon>eudicotyledons</taxon>
        <taxon>Gunneridae</taxon>
        <taxon>Pentapetalae</taxon>
        <taxon>asterids</taxon>
        <taxon>campanulids</taxon>
        <taxon>Asterales</taxon>
        <taxon>Asteraceae</taxon>
        <taxon>Asteroideae</taxon>
        <taxon>Anthemideae</taxon>
        <taxon>Anthemidinae</taxon>
        <taxon>Tanacetum</taxon>
    </lineage>
</organism>
<keyword evidence="6" id="KW-0229">DNA integration</keyword>
<evidence type="ECO:0000256" key="12">
    <source>
        <dbReference type="SAM" id="Coils"/>
    </source>
</evidence>
<keyword evidence="2" id="KW-0479">Metal-binding</keyword>
<evidence type="ECO:0000256" key="3">
    <source>
        <dbReference type="ARBA" id="ARBA00022750"/>
    </source>
</evidence>
<keyword evidence="3" id="KW-0064">Aspartyl protease</keyword>
<keyword evidence="11" id="KW-0511">Multifunctional enzyme</keyword>
<dbReference type="InterPro" id="IPR036397">
    <property type="entry name" value="RNaseH_sf"/>
</dbReference>
<dbReference type="CDD" id="cd01647">
    <property type="entry name" value="RT_LTR"/>
    <property type="match status" value="2"/>
</dbReference>
<keyword evidence="12" id="KW-0175">Coiled coil</keyword>
<keyword evidence="1" id="KW-0645">Protease</keyword>
<accession>A0ABQ5BR55</accession>
<proteinExistence type="predicted"/>
<reference evidence="15" key="1">
    <citation type="journal article" date="2022" name="Int. J. Mol. Sci.">
        <title>Draft Genome of Tanacetum Coccineum: Genomic Comparison of Closely Related Tanacetum-Family Plants.</title>
        <authorList>
            <person name="Yamashiro T."/>
            <person name="Shiraishi A."/>
            <person name="Nakayama K."/>
            <person name="Satake H."/>
        </authorList>
    </citation>
    <scope>NUCLEOTIDE SEQUENCE</scope>
</reference>
<dbReference type="Pfam" id="PF24626">
    <property type="entry name" value="SH3_Tf2-1"/>
    <property type="match status" value="1"/>
</dbReference>
<dbReference type="InterPro" id="IPR056924">
    <property type="entry name" value="SH3_Tf2-1"/>
</dbReference>
<keyword evidence="10" id="KW-0233">DNA recombination</keyword>
<keyword evidence="4" id="KW-0378">Hydrolase</keyword>
<keyword evidence="16" id="KW-1185">Reference proteome</keyword>
<evidence type="ECO:0000256" key="7">
    <source>
        <dbReference type="ARBA" id="ARBA00022918"/>
    </source>
</evidence>
<keyword evidence="7 15" id="KW-0695">RNA-directed DNA polymerase</keyword>